<reference evidence="3" key="1">
    <citation type="submission" date="2014-03" db="EMBL/GenBank/DDBJ databases">
        <authorList>
            <person name="Aksoy S."/>
            <person name="Warren W."/>
            <person name="Wilson R.K."/>
        </authorList>
    </citation>
    <scope>NUCLEOTIDE SEQUENCE [LARGE SCALE GENOMIC DNA]</scope>
    <source>
        <strain evidence="3">IAEA</strain>
    </source>
</reference>
<dbReference type="Proteomes" id="UP000092445">
    <property type="component" value="Unassembled WGS sequence"/>
</dbReference>
<sequence>MGIVEYYIGHVKADENRPGKRLMATKDYSSQQQKKREKKRAKHMSAYSFMNEIHQHFVYVCGICVDVIDVLP</sequence>
<keyword evidence="3" id="KW-1185">Reference proteome</keyword>
<dbReference type="EnsemblMetazoa" id="GPAI047198-RA">
    <property type="protein sequence ID" value="GPAI047198-PA"/>
    <property type="gene ID" value="GPAI047198"/>
</dbReference>
<reference evidence="2" key="2">
    <citation type="submission" date="2020-05" db="UniProtKB">
        <authorList>
            <consortium name="EnsemblMetazoa"/>
        </authorList>
    </citation>
    <scope>IDENTIFICATION</scope>
    <source>
        <strain evidence="2">IAEA</strain>
    </source>
</reference>
<accession>A0A1B0AIU4</accession>
<dbReference type="VEuPathDB" id="VectorBase:GPAI047198"/>
<evidence type="ECO:0000313" key="3">
    <source>
        <dbReference type="Proteomes" id="UP000092445"/>
    </source>
</evidence>
<evidence type="ECO:0000313" key="2">
    <source>
        <dbReference type="EnsemblMetazoa" id="GPAI047198-PA"/>
    </source>
</evidence>
<feature type="region of interest" description="Disordered" evidence="1">
    <location>
        <begin position="19"/>
        <end position="40"/>
    </location>
</feature>
<protein>
    <submittedName>
        <fullName evidence="2">Uncharacterized protein</fullName>
    </submittedName>
</protein>
<proteinExistence type="predicted"/>
<dbReference type="AlphaFoldDB" id="A0A1B0AIU4"/>
<evidence type="ECO:0000256" key="1">
    <source>
        <dbReference type="SAM" id="MobiDB-lite"/>
    </source>
</evidence>
<organism evidence="2 3">
    <name type="scientific">Glossina pallidipes</name>
    <name type="common">Tsetse fly</name>
    <dbReference type="NCBI Taxonomy" id="7398"/>
    <lineage>
        <taxon>Eukaryota</taxon>
        <taxon>Metazoa</taxon>
        <taxon>Ecdysozoa</taxon>
        <taxon>Arthropoda</taxon>
        <taxon>Hexapoda</taxon>
        <taxon>Insecta</taxon>
        <taxon>Pterygota</taxon>
        <taxon>Neoptera</taxon>
        <taxon>Endopterygota</taxon>
        <taxon>Diptera</taxon>
        <taxon>Brachycera</taxon>
        <taxon>Muscomorpha</taxon>
        <taxon>Hippoboscoidea</taxon>
        <taxon>Glossinidae</taxon>
        <taxon>Glossina</taxon>
    </lineage>
</organism>
<name>A0A1B0AIU4_GLOPL</name>